<sequence>MITASSIKTKGIEYSFEFEPPRKAQQAEVAVSARLVSTDCQPISSRDLIVKFDAYGSPVFTYVINSSPKYVSLKCESIEPRPNPRLGLISRRNPLHGVAARFRDVLQSLPSSTGTNAAVSASALVSKS</sequence>
<reference evidence="1" key="1">
    <citation type="submission" date="2021-01" db="EMBL/GenBank/DDBJ databases">
        <authorList>
            <person name="Corre E."/>
            <person name="Pelletier E."/>
            <person name="Niang G."/>
            <person name="Scheremetjew M."/>
            <person name="Finn R."/>
            <person name="Kale V."/>
            <person name="Holt S."/>
            <person name="Cochrane G."/>
            <person name="Meng A."/>
            <person name="Brown T."/>
            <person name="Cohen L."/>
        </authorList>
    </citation>
    <scope>NUCLEOTIDE SEQUENCE</scope>
    <source>
        <strain evidence="1">GSBS06</strain>
    </source>
</reference>
<proteinExistence type="predicted"/>
<evidence type="ECO:0000313" key="1">
    <source>
        <dbReference type="EMBL" id="CAE0440649.1"/>
    </source>
</evidence>
<protein>
    <submittedName>
        <fullName evidence="1">Uncharacterized protein</fullName>
    </submittedName>
</protein>
<gene>
    <name evidence="1" type="ORF">ASTO00021_LOCUS10784</name>
</gene>
<name>A0A7S3UYD8_9STRA</name>
<organism evidence="1">
    <name type="scientific">Aplanochytrium stocchinoi</name>
    <dbReference type="NCBI Taxonomy" id="215587"/>
    <lineage>
        <taxon>Eukaryota</taxon>
        <taxon>Sar</taxon>
        <taxon>Stramenopiles</taxon>
        <taxon>Bigyra</taxon>
        <taxon>Labyrinthulomycetes</taxon>
        <taxon>Thraustochytrida</taxon>
        <taxon>Thraustochytriidae</taxon>
        <taxon>Aplanochytrium</taxon>
    </lineage>
</organism>
<accession>A0A7S3UYD8</accession>
<dbReference type="AlphaFoldDB" id="A0A7S3UYD8"/>
<dbReference type="EMBL" id="HBIN01014258">
    <property type="protein sequence ID" value="CAE0440649.1"/>
    <property type="molecule type" value="Transcribed_RNA"/>
</dbReference>